<feature type="signal peptide" evidence="1">
    <location>
        <begin position="1"/>
        <end position="19"/>
    </location>
</feature>
<keyword evidence="3" id="KW-1185">Reference proteome</keyword>
<reference evidence="2 3" key="1">
    <citation type="submission" date="2024-04" db="EMBL/GenBank/DDBJ databases">
        <title>Symmetric and asymmetric DNA N6-adenine methylation regulates different biological responses in Mucorales.</title>
        <authorList>
            <consortium name="Lawrence Berkeley National Laboratory"/>
            <person name="Lax C."/>
            <person name="Mondo S.J."/>
            <person name="Osorio-Concepcion M."/>
            <person name="Muszewska A."/>
            <person name="Corrochano-Luque M."/>
            <person name="Gutierrez G."/>
            <person name="Riley R."/>
            <person name="Lipzen A."/>
            <person name="Guo J."/>
            <person name="Hundley H."/>
            <person name="Amirebrahimi M."/>
            <person name="Ng V."/>
            <person name="Lorenzo-Gutierrez D."/>
            <person name="Binder U."/>
            <person name="Yang J."/>
            <person name="Song Y."/>
            <person name="Canovas D."/>
            <person name="Navarro E."/>
            <person name="Freitag M."/>
            <person name="Gabaldon T."/>
            <person name="Grigoriev I.V."/>
            <person name="Corrochano L.M."/>
            <person name="Nicolas F.E."/>
            <person name="Garre V."/>
        </authorList>
    </citation>
    <scope>NUCLEOTIDE SEQUENCE [LARGE SCALE GENOMIC DNA]</scope>
    <source>
        <strain evidence="2 3">L51</strain>
    </source>
</reference>
<evidence type="ECO:0000313" key="3">
    <source>
        <dbReference type="Proteomes" id="UP001448207"/>
    </source>
</evidence>
<comment type="caution">
    <text evidence="2">The sequence shown here is derived from an EMBL/GenBank/DDBJ whole genome shotgun (WGS) entry which is preliminary data.</text>
</comment>
<evidence type="ECO:0000256" key="1">
    <source>
        <dbReference type="SAM" id="SignalP"/>
    </source>
</evidence>
<proteinExistence type="predicted"/>
<evidence type="ECO:0000313" key="2">
    <source>
        <dbReference type="EMBL" id="KAL0076339.1"/>
    </source>
</evidence>
<gene>
    <name evidence="2" type="ORF">J3Q64DRAFT_1771207</name>
</gene>
<protein>
    <submittedName>
        <fullName evidence="2">Uncharacterized protein</fullName>
    </submittedName>
</protein>
<accession>A0ABR3AJY5</accession>
<dbReference type="EMBL" id="JBCLYO010000031">
    <property type="protein sequence ID" value="KAL0076339.1"/>
    <property type="molecule type" value="Genomic_DNA"/>
</dbReference>
<organism evidence="2 3">
    <name type="scientific">Phycomyces blakesleeanus</name>
    <dbReference type="NCBI Taxonomy" id="4837"/>
    <lineage>
        <taxon>Eukaryota</taxon>
        <taxon>Fungi</taxon>
        <taxon>Fungi incertae sedis</taxon>
        <taxon>Mucoromycota</taxon>
        <taxon>Mucoromycotina</taxon>
        <taxon>Mucoromycetes</taxon>
        <taxon>Mucorales</taxon>
        <taxon>Phycomycetaceae</taxon>
        <taxon>Phycomyces</taxon>
    </lineage>
</organism>
<keyword evidence="1" id="KW-0732">Signal</keyword>
<sequence length="134" mass="14733">MKLSFVLVMISMVLGLVCAAPLSSDDKENCVVLTHPTNGTVWYASGSYLVSWNLRKHCYGTYYTYMIPATEQENGEYAFGVPYKSPEPVDINSGMGTIDLADHVTPGSYAFAVAKYDGEGMDYNDFALVNLAYI</sequence>
<dbReference type="Proteomes" id="UP001448207">
    <property type="component" value="Unassembled WGS sequence"/>
</dbReference>
<feature type="chain" id="PRO_5045594959" evidence="1">
    <location>
        <begin position="20"/>
        <end position="134"/>
    </location>
</feature>
<name>A0ABR3AJY5_PHYBL</name>